<organism evidence="8 9">
    <name type="scientific">Monascus purpureus</name>
    <name type="common">Red mold</name>
    <name type="synonym">Monascus anka</name>
    <dbReference type="NCBI Taxonomy" id="5098"/>
    <lineage>
        <taxon>Eukaryota</taxon>
        <taxon>Fungi</taxon>
        <taxon>Dikarya</taxon>
        <taxon>Ascomycota</taxon>
        <taxon>Pezizomycotina</taxon>
        <taxon>Eurotiomycetes</taxon>
        <taxon>Eurotiomycetidae</taxon>
        <taxon>Eurotiales</taxon>
        <taxon>Aspergillaceae</taxon>
        <taxon>Monascus</taxon>
    </lineage>
</organism>
<dbReference type="GO" id="GO:0016491">
    <property type="term" value="F:oxidoreductase activity"/>
    <property type="evidence" value="ECO:0007669"/>
    <property type="project" value="UniProtKB-ARBA"/>
</dbReference>
<dbReference type="EMBL" id="VIFY01000081">
    <property type="protein sequence ID" value="TQB71458.1"/>
    <property type="molecule type" value="Genomic_DNA"/>
</dbReference>
<keyword evidence="9" id="KW-1185">Reference proteome</keyword>
<reference evidence="8 9" key="1">
    <citation type="submission" date="2019-06" db="EMBL/GenBank/DDBJ databases">
        <title>Wine fermentation using esterase from Monascus purpureus.</title>
        <authorList>
            <person name="Geng C."/>
            <person name="Zhang Y."/>
        </authorList>
    </citation>
    <scope>NUCLEOTIDE SEQUENCE [LARGE SCALE GENOMIC DNA]</scope>
    <source>
        <strain evidence="8">HQ1</strain>
    </source>
</reference>
<dbReference type="STRING" id="5098.A0A507QRW2"/>
<keyword evidence="3 6" id="KW-1133">Transmembrane helix</keyword>
<evidence type="ECO:0000256" key="1">
    <source>
        <dbReference type="ARBA" id="ARBA00004141"/>
    </source>
</evidence>
<dbReference type="Pfam" id="PF01794">
    <property type="entry name" value="Ferric_reduct"/>
    <property type="match status" value="1"/>
</dbReference>
<evidence type="ECO:0000256" key="6">
    <source>
        <dbReference type="SAM" id="Phobius"/>
    </source>
</evidence>
<feature type="transmembrane region" description="Helical" evidence="6">
    <location>
        <begin position="270"/>
        <end position="289"/>
    </location>
</feature>
<feature type="transmembrane region" description="Helical" evidence="6">
    <location>
        <begin position="243"/>
        <end position="264"/>
    </location>
</feature>
<comment type="subcellular location">
    <subcellularLocation>
        <location evidence="1">Membrane</location>
        <topology evidence="1">Multi-pass membrane protein</topology>
    </subcellularLocation>
</comment>
<feature type="transmembrane region" description="Helical" evidence="6">
    <location>
        <begin position="29"/>
        <end position="45"/>
    </location>
</feature>
<evidence type="ECO:0000256" key="3">
    <source>
        <dbReference type="ARBA" id="ARBA00022989"/>
    </source>
</evidence>
<dbReference type="AlphaFoldDB" id="A0A507QRW2"/>
<proteinExistence type="predicted"/>
<dbReference type="GO" id="GO:0016020">
    <property type="term" value="C:membrane"/>
    <property type="evidence" value="ECO:0007669"/>
    <property type="project" value="UniProtKB-SubCell"/>
</dbReference>
<evidence type="ECO:0000256" key="2">
    <source>
        <dbReference type="ARBA" id="ARBA00022692"/>
    </source>
</evidence>
<dbReference type="Proteomes" id="UP000319663">
    <property type="component" value="Unassembled WGS sequence"/>
</dbReference>
<dbReference type="GO" id="GO:0006811">
    <property type="term" value="P:monoatomic ion transport"/>
    <property type="evidence" value="ECO:0007669"/>
    <property type="project" value="UniProtKB-KW"/>
</dbReference>
<comment type="caution">
    <text evidence="8">The sequence shown here is derived from an EMBL/GenBank/DDBJ whole genome shotgun (WGS) entry which is preliminary data.</text>
</comment>
<dbReference type="InterPro" id="IPR013130">
    <property type="entry name" value="Fe3_Rdtase_TM_dom"/>
</dbReference>
<feature type="transmembrane region" description="Helical" evidence="6">
    <location>
        <begin position="91"/>
        <end position="110"/>
    </location>
</feature>
<protein>
    <recommendedName>
        <fullName evidence="7">Ferric oxidoreductase domain-containing protein</fullName>
    </recommendedName>
</protein>
<evidence type="ECO:0000313" key="9">
    <source>
        <dbReference type="Proteomes" id="UP000319663"/>
    </source>
</evidence>
<evidence type="ECO:0000256" key="5">
    <source>
        <dbReference type="ARBA" id="ARBA00023136"/>
    </source>
</evidence>
<keyword evidence="4" id="KW-0813">Transport</keyword>
<evidence type="ECO:0000259" key="7">
    <source>
        <dbReference type="Pfam" id="PF01794"/>
    </source>
</evidence>
<evidence type="ECO:0000256" key="4">
    <source>
        <dbReference type="ARBA" id="ARBA00023065"/>
    </source>
</evidence>
<feature type="transmembrane region" description="Helical" evidence="6">
    <location>
        <begin position="205"/>
        <end position="222"/>
    </location>
</feature>
<sequence>MPPSWPYRFLALSPAEIQHRRELLDLRGYYAQLSAIAIVLLVRVYRSCILLPRESGNGNSERRPFPRPKSWWDMPPCQGWRETRKQYMVTLLWLGWLLGLSVWGAGYDYLHLTKALGHIAISQLPFQTLMAPVFYLSTKPTLPSLLSLLTSIPQQTLTPYHRLYGRIVLSPLLLGHAGLYLSFFFQSSHPEFGTLLAKRVRDPDVQWGIVALCSAVSILIFTRPSGGQKRGSWMWRGPKTTKWGFYVGHVSFVAAFCTAVYSHVGYTRAYILETLIGSVLNVVVCWLLLKKVLA</sequence>
<accession>A0A507QRW2</accession>
<keyword evidence="4" id="KW-0406">Ion transport</keyword>
<feature type="transmembrane region" description="Helical" evidence="6">
    <location>
        <begin position="163"/>
        <end position="185"/>
    </location>
</feature>
<dbReference type="OrthoDB" id="10006946at2759"/>
<feature type="domain" description="Ferric oxidoreductase" evidence="7">
    <location>
        <begin position="116"/>
        <end position="223"/>
    </location>
</feature>
<evidence type="ECO:0000313" key="8">
    <source>
        <dbReference type="EMBL" id="TQB71458.1"/>
    </source>
</evidence>
<name>A0A507QRW2_MONPU</name>
<keyword evidence="2 6" id="KW-0812">Transmembrane</keyword>
<keyword evidence="5 6" id="KW-0472">Membrane</keyword>
<gene>
    <name evidence="8" type="ORF">MPDQ_007585</name>
</gene>